<feature type="transmembrane region" description="Helical" evidence="6">
    <location>
        <begin position="447"/>
        <end position="466"/>
    </location>
</feature>
<dbReference type="EMBL" id="KQ090157">
    <property type="protein sequence ID" value="KMT04219.1"/>
    <property type="molecule type" value="Genomic_DNA"/>
</dbReference>
<dbReference type="eggNOG" id="KOG1237">
    <property type="taxonomic scope" value="Eukaryota"/>
</dbReference>
<keyword evidence="3 6" id="KW-0812">Transmembrane</keyword>
<organism evidence="7 8">
    <name type="scientific">Beta vulgaris subsp. vulgaris</name>
    <name type="common">Beet</name>
    <dbReference type="NCBI Taxonomy" id="3555"/>
    <lineage>
        <taxon>Eukaryota</taxon>
        <taxon>Viridiplantae</taxon>
        <taxon>Streptophyta</taxon>
        <taxon>Embryophyta</taxon>
        <taxon>Tracheophyta</taxon>
        <taxon>Spermatophyta</taxon>
        <taxon>Magnoliopsida</taxon>
        <taxon>eudicotyledons</taxon>
        <taxon>Gunneridae</taxon>
        <taxon>Pentapetalae</taxon>
        <taxon>Caryophyllales</taxon>
        <taxon>Chenopodiaceae</taxon>
        <taxon>Betoideae</taxon>
        <taxon>Beta</taxon>
    </lineage>
</organism>
<name>A0A0J8BW36_BETVV</name>
<dbReference type="OrthoDB" id="1181826at2759"/>
<comment type="similarity">
    <text evidence="2">Belongs to the major facilitator superfamily. Proton-dependent oligopeptide transporter (POT/PTR) (TC 2.A.17) family.</text>
</comment>
<dbReference type="Proteomes" id="UP000035740">
    <property type="component" value="Chromosome 8"/>
</dbReference>
<sequence>MFAYHILWLMMVYLTDVWELELVHAAAIINIWTGSVRVLPIFFAHLADAFLGNNIVVLFSSLSSMIGIGLIWLSTPPVLGKSIGSCTQYKSECIGKQQKQLLYAGLALTSVGMASQSACYGPFAHEQVEESAADNNCDCVCVCVCVCYVGGVISGYNLTPRPEGSPLTTIFRVLFASTCKSFCTRPHDMNELYEKPDPRLELLPHTKSLGCLDKAAIINTQLVLEQQEKTRWRLCKVTEVEETKIFIRTIPLWMTFIFYGIISSLSATYFLEQAKRLDPRVGKAKAPLILFLWFYDKFRRSFTASFFCTFIVSGHFLPRIGMVVAMVFGALSCITAAMVETRRLGIVQSHGLIDKPKERVPMTIFWLLPQFVLLGGLDGIYKLCAFAFSYDQAPQSMIKYFNLFARGFFGLGIMGSVAIVYLVGMISELKTGTSWFHSTLNLSRLDNYYWLLASMVTVNLAIYLLVASFHRYRDSRFAQWQERMLVFMKEDDY</sequence>
<dbReference type="InterPro" id="IPR000109">
    <property type="entry name" value="POT_fam"/>
</dbReference>
<dbReference type="InterPro" id="IPR036259">
    <property type="entry name" value="MFS_trans_sf"/>
</dbReference>
<accession>A0A0J8BW36</accession>
<feature type="transmembrane region" description="Helical" evidence="6">
    <location>
        <begin position="364"/>
        <end position="388"/>
    </location>
</feature>
<dbReference type="GO" id="GO:0016020">
    <property type="term" value="C:membrane"/>
    <property type="evidence" value="ECO:0007669"/>
    <property type="project" value="UniProtKB-SubCell"/>
</dbReference>
<comment type="subcellular location">
    <subcellularLocation>
        <location evidence="1">Membrane</location>
        <topology evidence="1">Multi-pass membrane protein</topology>
    </subcellularLocation>
</comment>
<evidence type="ECO:0000256" key="2">
    <source>
        <dbReference type="ARBA" id="ARBA00005982"/>
    </source>
</evidence>
<feature type="transmembrane region" description="Helical" evidence="6">
    <location>
        <begin position="22"/>
        <end position="43"/>
    </location>
</feature>
<dbReference type="PANTHER" id="PTHR11654">
    <property type="entry name" value="OLIGOPEPTIDE TRANSPORTER-RELATED"/>
    <property type="match status" value="1"/>
</dbReference>
<evidence type="ECO:0000256" key="4">
    <source>
        <dbReference type="ARBA" id="ARBA00022989"/>
    </source>
</evidence>
<evidence type="ECO:0000256" key="5">
    <source>
        <dbReference type="ARBA" id="ARBA00023136"/>
    </source>
</evidence>
<dbReference type="Pfam" id="PF00854">
    <property type="entry name" value="PTR2"/>
    <property type="match status" value="1"/>
</dbReference>
<feature type="transmembrane region" description="Helical" evidence="6">
    <location>
        <begin position="250"/>
        <end position="271"/>
    </location>
</feature>
<evidence type="ECO:0000256" key="6">
    <source>
        <dbReference type="SAM" id="Phobius"/>
    </source>
</evidence>
<evidence type="ECO:0000256" key="3">
    <source>
        <dbReference type="ARBA" id="ARBA00022692"/>
    </source>
</evidence>
<feature type="transmembrane region" description="Helical" evidence="6">
    <location>
        <begin position="55"/>
        <end position="73"/>
    </location>
</feature>
<keyword evidence="8" id="KW-1185">Reference proteome</keyword>
<feature type="transmembrane region" description="Helical" evidence="6">
    <location>
        <begin position="400"/>
        <end position="427"/>
    </location>
</feature>
<evidence type="ECO:0000313" key="7">
    <source>
        <dbReference type="EMBL" id="KMT04219.1"/>
    </source>
</evidence>
<dbReference type="Gene3D" id="1.20.1250.20">
    <property type="entry name" value="MFS general substrate transporter like domains"/>
    <property type="match status" value="2"/>
</dbReference>
<dbReference type="GO" id="GO:0022857">
    <property type="term" value="F:transmembrane transporter activity"/>
    <property type="evidence" value="ECO:0007669"/>
    <property type="project" value="InterPro"/>
</dbReference>
<gene>
    <name evidence="7" type="ORF">BVRB_8g185140</name>
</gene>
<keyword evidence="5 6" id="KW-0472">Membrane</keyword>
<protein>
    <submittedName>
        <fullName evidence="7">Uncharacterized protein</fullName>
    </submittedName>
</protein>
<dbReference type="Gramene" id="KMT04219">
    <property type="protein sequence ID" value="KMT04219"/>
    <property type="gene ID" value="BVRB_8g185140"/>
</dbReference>
<reference evidence="7 8" key="1">
    <citation type="journal article" date="2014" name="Nature">
        <title>The genome of the recently domesticated crop plant sugar beet (Beta vulgaris).</title>
        <authorList>
            <person name="Dohm J.C."/>
            <person name="Minoche A.E."/>
            <person name="Holtgrawe D."/>
            <person name="Capella-Gutierrez S."/>
            <person name="Zakrzewski F."/>
            <person name="Tafer H."/>
            <person name="Rupp O."/>
            <person name="Sorensen T.R."/>
            <person name="Stracke R."/>
            <person name="Reinhardt R."/>
            <person name="Goesmann A."/>
            <person name="Kraft T."/>
            <person name="Schulz B."/>
            <person name="Stadler P.F."/>
            <person name="Schmidt T."/>
            <person name="Gabaldon T."/>
            <person name="Lehrach H."/>
            <person name="Weisshaar B."/>
            <person name="Himmelbauer H."/>
        </authorList>
    </citation>
    <scope>NUCLEOTIDE SEQUENCE [LARGE SCALE GENOMIC DNA]</scope>
    <source>
        <tissue evidence="7">Taproot</tissue>
    </source>
</reference>
<evidence type="ECO:0000313" key="8">
    <source>
        <dbReference type="Proteomes" id="UP000035740"/>
    </source>
</evidence>
<proteinExistence type="inferred from homology"/>
<keyword evidence="4 6" id="KW-1133">Transmembrane helix</keyword>
<evidence type="ECO:0000256" key="1">
    <source>
        <dbReference type="ARBA" id="ARBA00004141"/>
    </source>
</evidence>
<dbReference type="AlphaFoldDB" id="A0A0J8BW36"/>
<dbReference type="OMA" id="NCCINSA"/>